<reference evidence="1" key="1">
    <citation type="submission" date="2014-09" db="EMBL/GenBank/DDBJ databases">
        <authorList>
            <person name="Magalhaes I.L.F."/>
            <person name="Oliveira U."/>
            <person name="Santos F.R."/>
            <person name="Vidigal T.H.D.A."/>
            <person name="Brescovit A.D."/>
            <person name="Santos A.J."/>
        </authorList>
    </citation>
    <scope>NUCLEOTIDE SEQUENCE</scope>
    <source>
        <tissue evidence="1">Shoot tissue taken approximately 20 cm above the soil surface</tissue>
    </source>
</reference>
<accession>A0A0A8ZVR2</accession>
<reference evidence="1" key="2">
    <citation type="journal article" date="2015" name="Data Brief">
        <title>Shoot transcriptome of the giant reed, Arundo donax.</title>
        <authorList>
            <person name="Barrero R.A."/>
            <person name="Guerrero F.D."/>
            <person name="Moolhuijzen P."/>
            <person name="Goolsby J.A."/>
            <person name="Tidwell J."/>
            <person name="Bellgard S.E."/>
            <person name="Bellgard M.I."/>
        </authorList>
    </citation>
    <scope>NUCLEOTIDE SEQUENCE</scope>
    <source>
        <tissue evidence="1">Shoot tissue taken approximately 20 cm above the soil surface</tissue>
    </source>
</reference>
<evidence type="ECO:0000313" key="1">
    <source>
        <dbReference type="EMBL" id="JAD38887.1"/>
    </source>
</evidence>
<organism evidence="1">
    <name type="scientific">Arundo donax</name>
    <name type="common">Giant reed</name>
    <name type="synonym">Donax arundinaceus</name>
    <dbReference type="NCBI Taxonomy" id="35708"/>
    <lineage>
        <taxon>Eukaryota</taxon>
        <taxon>Viridiplantae</taxon>
        <taxon>Streptophyta</taxon>
        <taxon>Embryophyta</taxon>
        <taxon>Tracheophyta</taxon>
        <taxon>Spermatophyta</taxon>
        <taxon>Magnoliopsida</taxon>
        <taxon>Liliopsida</taxon>
        <taxon>Poales</taxon>
        <taxon>Poaceae</taxon>
        <taxon>PACMAD clade</taxon>
        <taxon>Arundinoideae</taxon>
        <taxon>Arundineae</taxon>
        <taxon>Arundo</taxon>
    </lineage>
</organism>
<proteinExistence type="predicted"/>
<name>A0A0A8ZVR2_ARUDO</name>
<dbReference type="AlphaFoldDB" id="A0A0A8ZVR2"/>
<sequence length="53" mass="6396">MYFCDPKLAFLNKQVNHTRARALHKRRIMQEDIQQKRLYVTISKTHPNNSKIL</sequence>
<protein>
    <submittedName>
        <fullName evidence="1">Uncharacterized protein</fullName>
    </submittedName>
</protein>
<dbReference type="EMBL" id="GBRH01259008">
    <property type="protein sequence ID" value="JAD38887.1"/>
    <property type="molecule type" value="Transcribed_RNA"/>
</dbReference>